<keyword evidence="15" id="KW-1185">Reference proteome</keyword>
<evidence type="ECO:0000313" key="14">
    <source>
        <dbReference type="EMBL" id="KAF7402256.1"/>
    </source>
</evidence>
<keyword evidence="3" id="KW-0256">Endoplasmic reticulum</keyword>
<dbReference type="PANTHER" id="PTHR13304">
    <property type="entry name" value="GLYCOSYLPHOSPHATIDYLINOSITOL ANCHOR ATTACHMENT 1 PROTEIN"/>
    <property type="match status" value="1"/>
</dbReference>
<dbReference type="AlphaFoldDB" id="A0A834KE52"/>
<evidence type="ECO:0000256" key="9">
    <source>
        <dbReference type="ARBA" id="ARBA00093336"/>
    </source>
</evidence>
<evidence type="ECO:0000256" key="12">
    <source>
        <dbReference type="ARBA" id="ARBA00093661"/>
    </source>
</evidence>
<feature type="transmembrane region" description="Helical" evidence="13">
    <location>
        <begin position="25"/>
        <end position="45"/>
    </location>
</feature>
<feature type="transmembrane region" description="Helical" evidence="13">
    <location>
        <begin position="433"/>
        <end position="453"/>
    </location>
</feature>
<accession>A0A834KE52</accession>
<feature type="transmembrane region" description="Helical" evidence="13">
    <location>
        <begin position="548"/>
        <end position="570"/>
    </location>
</feature>
<dbReference type="GO" id="GO:0042765">
    <property type="term" value="C:GPI-anchor transamidase complex"/>
    <property type="evidence" value="ECO:0007669"/>
    <property type="project" value="InterPro"/>
</dbReference>
<comment type="function">
    <text evidence="9">Component of the glycosylphosphatidylinositol-anchor (GPI-anchor) transamidase (GPI-T) complex that catalyzes the formation of the linkage between a proprotein and a GPI-anchor and participates in GPI anchored protein biosynthesis. Binds GPI-anchor.</text>
</comment>
<feature type="transmembrane region" description="Helical" evidence="13">
    <location>
        <begin position="378"/>
        <end position="398"/>
    </location>
</feature>
<dbReference type="Pfam" id="PF04114">
    <property type="entry name" value="Gaa1"/>
    <property type="match status" value="1"/>
</dbReference>
<dbReference type="PIRSF" id="PIRSF036762">
    <property type="entry name" value="GAA1"/>
    <property type="match status" value="1"/>
</dbReference>
<organism evidence="14 15">
    <name type="scientific">Vespula vulgaris</name>
    <name type="common">Yellow jacket</name>
    <name type="synonym">Wasp</name>
    <dbReference type="NCBI Taxonomy" id="7454"/>
    <lineage>
        <taxon>Eukaryota</taxon>
        <taxon>Metazoa</taxon>
        <taxon>Ecdysozoa</taxon>
        <taxon>Arthropoda</taxon>
        <taxon>Hexapoda</taxon>
        <taxon>Insecta</taxon>
        <taxon>Pterygota</taxon>
        <taxon>Neoptera</taxon>
        <taxon>Endopterygota</taxon>
        <taxon>Hymenoptera</taxon>
        <taxon>Apocrita</taxon>
        <taxon>Aculeata</taxon>
        <taxon>Vespoidea</taxon>
        <taxon>Vespidae</taxon>
        <taxon>Vespinae</taxon>
        <taxon>Vespula</taxon>
    </lineage>
</organism>
<evidence type="ECO:0000313" key="15">
    <source>
        <dbReference type="Proteomes" id="UP000614350"/>
    </source>
</evidence>
<comment type="caution">
    <text evidence="14">The sequence shown here is derived from an EMBL/GenBank/DDBJ whole genome shotgun (WGS) entry which is preliminary data.</text>
</comment>
<evidence type="ECO:0000256" key="11">
    <source>
        <dbReference type="ARBA" id="ARBA00093619"/>
    </source>
</evidence>
<evidence type="ECO:0000256" key="2">
    <source>
        <dbReference type="ARBA" id="ARBA00022692"/>
    </source>
</evidence>
<evidence type="ECO:0000256" key="10">
    <source>
        <dbReference type="ARBA" id="ARBA00093557"/>
    </source>
</evidence>
<evidence type="ECO:0000256" key="1">
    <source>
        <dbReference type="ARBA" id="ARBA00004477"/>
    </source>
</evidence>
<keyword evidence="7" id="KW-0325">Glycoprotein</keyword>
<dbReference type="EMBL" id="JACSEA010000004">
    <property type="protein sequence ID" value="KAF7402256.1"/>
    <property type="molecule type" value="Genomic_DNA"/>
</dbReference>
<evidence type="ECO:0000256" key="6">
    <source>
        <dbReference type="ARBA" id="ARBA00023157"/>
    </source>
</evidence>
<protein>
    <recommendedName>
        <fullName evidence="11">GPI-anchor transamidase component GPAA1</fullName>
    </recommendedName>
    <alternativeName>
        <fullName evidence="8">GAA1 protein homolog</fullName>
    </alternativeName>
    <alternativeName>
        <fullName evidence="12">Glycosylphosphatidylinositol anchor attachment 1 protein</fullName>
    </alternativeName>
</protein>
<keyword evidence="4 13" id="KW-1133">Transmembrane helix</keyword>
<evidence type="ECO:0000256" key="13">
    <source>
        <dbReference type="SAM" id="Phobius"/>
    </source>
</evidence>
<comment type="subcellular location">
    <subcellularLocation>
        <location evidence="1">Endoplasmic reticulum membrane</location>
        <topology evidence="1">Multi-pass membrane protein</topology>
    </subcellularLocation>
</comment>
<evidence type="ECO:0000256" key="5">
    <source>
        <dbReference type="ARBA" id="ARBA00023136"/>
    </source>
</evidence>
<dbReference type="Gene3D" id="3.40.630.10">
    <property type="entry name" value="Zn peptidases"/>
    <property type="match status" value="1"/>
</dbReference>
<reference evidence="14" key="1">
    <citation type="journal article" date="2020" name="G3 (Bethesda)">
        <title>High-Quality Assemblies for Three Invasive Social Wasps from the &lt;i&gt;Vespula&lt;/i&gt; Genus.</title>
        <authorList>
            <person name="Harrop T.W.R."/>
            <person name="Guhlin J."/>
            <person name="McLaughlin G.M."/>
            <person name="Permina E."/>
            <person name="Stockwell P."/>
            <person name="Gilligan J."/>
            <person name="Le Lec M.F."/>
            <person name="Gruber M.A.M."/>
            <person name="Quinn O."/>
            <person name="Lovegrove M."/>
            <person name="Duncan E.J."/>
            <person name="Remnant E.J."/>
            <person name="Van Eeckhoven J."/>
            <person name="Graham B."/>
            <person name="Knapp R.A."/>
            <person name="Langford K.W."/>
            <person name="Kronenberg Z."/>
            <person name="Press M.O."/>
            <person name="Eacker S.M."/>
            <person name="Wilson-Rankin E.E."/>
            <person name="Purcell J."/>
            <person name="Lester P.J."/>
            <person name="Dearden P.K."/>
        </authorList>
    </citation>
    <scope>NUCLEOTIDE SEQUENCE</scope>
    <source>
        <strain evidence="14">Marl-1</strain>
    </source>
</reference>
<dbReference type="GO" id="GO:0016255">
    <property type="term" value="P:attachment of GPI anchor to protein"/>
    <property type="evidence" value="ECO:0007669"/>
    <property type="project" value="TreeGrafter"/>
</dbReference>
<dbReference type="Proteomes" id="UP000614350">
    <property type="component" value="Unassembled WGS sequence"/>
</dbReference>
<evidence type="ECO:0000256" key="7">
    <source>
        <dbReference type="ARBA" id="ARBA00023180"/>
    </source>
</evidence>
<comment type="subunit">
    <text evidence="10">Heteropentamer. Part of the GPI-anchor transamidase complex, consisting of PIGK, PIGT, PIGS, PIGU and GAA1. Interacts with PIGK.</text>
</comment>
<feature type="transmembrane region" description="Helical" evidence="13">
    <location>
        <begin position="494"/>
        <end position="527"/>
    </location>
</feature>
<proteinExistence type="predicted"/>
<feature type="transmembrane region" description="Helical" evidence="13">
    <location>
        <begin position="465"/>
        <end position="482"/>
    </location>
</feature>
<dbReference type="InterPro" id="IPR007246">
    <property type="entry name" value="Gaa1"/>
</dbReference>
<evidence type="ECO:0000256" key="8">
    <source>
        <dbReference type="ARBA" id="ARBA00083563"/>
    </source>
</evidence>
<name>A0A834KE52_VESVU</name>
<sequence>MGLLTDPRVGTGKMIKFLLKREKQLCFLLYIAGVIYTMILAVPVFNEQTYFSENALLPGLVTKESNLDQTSKQFYYELLHEMKRYPDSMPYAWLSAKFNQLHLDTFIHNFSLTYPFKQQKFTGQNIYGIVRAPKTASTEAIVVSVPFRPINSVYLSTAPSVALLLAFAKFCRKQKYWAKDIIFLVTEYEQLGMQAWLDAYHGVTSGQEGILIAGDLPGHAGSIQAAINLELHAMKISSIDVKVEGLNGQLPNLDLFNLAQSMIAKEEIQKTFQRRIDSTDTNKLKKWWYHFNTLMTMIATQATGIPSGNHGLFHRFGIEAVTLEGFEKTGKGSKANFYQVGRVVESMVRSLNNLLERFHQSYFFYLLPSTERYVSISLYMRPLALIVANLFIKAFSIWQKLLAPVLQSDEKDNLQIQNIKIKNFDIGNIASEILWAHTFGVCLLLSPQMFTSIGRQMWNLHTEDSIYFGNAMATTLTLLWPLTSRRMVKYKNTLLVFVIASVELATTLICVAMCNFSLALLVASVYVPAVLFSKPRQGSVLGFRILLYILWILLHPFVASSIVILGYTYVQFPEESLLSLIFSGYRATKQAFVFSIIDSMIYGNWFYNVTTTVMLPIWLLFWNIICLKSTS</sequence>
<keyword evidence="5 13" id="KW-0472">Membrane</keyword>
<keyword evidence="6" id="KW-1015">Disulfide bond</keyword>
<gene>
    <name evidence="14" type="ORF">HZH66_004523</name>
</gene>
<evidence type="ECO:0000256" key="4">
    <source>
        <dbReference type="ARBA" id="ARBA00022989"/>
    </source>
</evidence>
<dbReference type="PANTHER" id="PTHR13304:SF0">
    <property type="entry name" value="GLYCOSYLPHOSPHATIDYLINOSITOL ANCHOR ATTACHMENT 1 PROTEIN"/>
    <property type="match status" value="1"/>
</dbReference>
<feature type="transmembrane region" description="Helical" evidence="13">
    <location>
        <begin position="605"/>
        <end position="625"/>
    </location>
</feature>
<evidence type="ECO:0000256" key="3">
    <source>
        <dbReference type="ARBA" id="ARBA00022824"/>
    </source>
</evidence>
<keyword evidence="2 13" id="KW-0812">Transmembrane</keyword>
<dbReference type="FunFam" id="3.40.630.10:FF:000047">
    <property type="entry name" value="Glycosylphosphatidylinositol anchor attachment 1 protein"/>
    <property type="match status" value="1"/>
</dbReference>